<comment type="subcellular location">
    <subcellularLocation>
        <location evidence="1">Membrane</location>
        <topology evidence="1">Multi-pass membrane protein</topology>
    </subcellularLocation>
</comment>
<dbReference type="PANTHER" id="PTHR23505">
    <property type="entry name" value="SPINSTER"/>
    <property type="match status" value="1"/>
</dbReference>
<feature type="transmembrane region" description="Helical" evidence="6">
    <location>
        <begin position="348"/>
        <end position="370"/>
    </location>
</feature>
<dbReference type="InterPro" id="IPR044770">
    <property type="entry name" value="MFS_spinster-like"/>
</dbReference>
<dbReference type="PROSITE" id="PS50850">
    <property type="entry name" value="MFS"/>
    <property type="match status" value="1"/>
</dbReference>
<feature type="transmembrane region" description="Helical" evidence="6">
    <location>
        <begin position="27"/>
        <end position="47"/>
    </location>
</feature>
<feature type="transmembrane region" description="Helical" evidence="6">
    <location>
        <begin position="248"/>
        <end position="270"/>
    </location>
</feature>
<dbReference type="PANTHER" id="PTHR23505:SF79">
    <property type="entry name" value="PROTEIN SPINSTER"/>
    <property type="match status" value="1"/>
</dbReference>
<protein>
    <submittedName>
        <fullName evidence="8">MFS transporter</fullName>
    </submittedName>
</protein>
<keyword evidence="2" id="KW-0813">Transport</keyword>
<evidence type="ECO:0000256" key="6">
    <source>
        <dbReference type="SAM" id="Phobius"/>
    </source>
</evidence>
<dbReference type="Proteomes" id="UP000536441">
    <property type="component" value="Unassembled WGS sequence"/>
</dbReference>
<gene>
    <name evidence="8" type="ORF">HP438_19285</name>
</gene>
<accession>A0A7Y6B814</accession>
<dbReference type="EMBL" id="JABMCH010000071">
    <property type="protein sequence ID" value="NUU49120.1"/>
    <property type="molecule type" value="Genomic_DNA"/>
</dbReference>
<evidence type="ECO:0000256" key="2">
    <source>
        <dbReference type="ARBA" id="ARBA00022448"/>
    </source>
</evidence>
<keyword evidence="4 6" id="KW-1133">Transmembrane helix</keyword>
<dbReference type="RefSeq" id="WP_175313954.1">
    <property type="nucleotide sequence ID" value="NZ_CBCRYR010000006.1"/>
</dbReference>
<comment type="caution">
    <text evidence="8">The sequence shown here is derived from an EMBL/GenBank/DDBJ whole genome shotgun (WGS) entry which is preliminary data.</text>
</comment>
<evidence type="ECO:0000256" key="5">
    <source>
        <dbReference type="ARBA" id="ARBA00023136"/>
    </source>
</evidence>
<feature type="transmembrane region" description="Helical" evidence="6">
    <location>
        <begin position="67"/>
        <end position="88"/>
    </location>
</feature>
<evidence type="ECO:0000259" key="7">
    <source>
        <dbReference type="PROSITE" id="PS50850"/>
    </source>
</evidence>
<dbReference type="InterPro" id="IPR036259">
    <property type="entry name" value="MFS_trans_sf"/>
</dbReference>
<dbReference type="InterPro" id="IPR020846">
    <property type="entry name" value="MFS_dom"/>
</dbReference>
<reference evidence="8 9" key="1">
    <citation type="submission" date="2020-05" db="EMBL/GenBank/DDBJ databases">
        <title>Genome Sequencing of Type Strains.</title>
        <authorList>
            <person name="Lemaire J.F."/>
            <person name="Inderbitzin P."/>
            <person name="Gregorio O.A."/>
            <person name="Collins S.B."/>
            <person name="Wespe N."/>
            <person name="Knight-Connoni V."/>
        </authorList>
    </citation>
    <scope>NUCLEOTIDE SEQUENCE [LARGE SCALE GENOMIC DNA]</scope>
    <source>
        <strain evidence="8 9">DSM 100049</strain>
    </source>
</reference>
<feature type="transmembrane region" description="Helical" evidence="6">
    <location>
        <begin position="324"/>
        <end position="342"/>
    </location>
</feature>
<keyword evidence="5 6" id="KW-0472">Membrane</keyword>
<dbReference type="AlphaFoldDB" id="A0A7Y6B814"/>
<dbReference type="GO" id="GO:0022857">
    <property type="term" value="F:transmembrane transporter activity"/>
    <property type="evidence" value="ECO:0007669"/>
    <property type="project" value="InterPro"/>
</dbReference>
<feature type="transmembrane region" description="Helical" evidence="6">
    <location>
        <begin position="415"/>
        <end position="436"/>
    </location>
</feature>
<evidence type="ECO:0000256" key="4">
    <source>
        <dbReference type="ARBA" id="ARBA00022989"/>
    </source>
</evidence>
<feature type="transmembrane region" description="Helical" evidence="6">
    <location>
        <begin position="121"/>
        <end position="146"/>
    </location>
</feature>
<evidence type="ECO:0000313" key="8">
    <source>
        <dbReference type="EMBL" id="NUU49120.1"/>
    </source>
</evidence>
<feature type="transmembrane region" description="Helical" evidence="6">
    <location>
        <begin position="158"/>
        <end position="179"/>
    </location>
</feature>
<feature type="transmembrane region" description="Helical" evidence="6">
    <location>
        <begin position="290"/>
        <end position="312"/>
    </location>
</feature>
<name>A0A7Y6B814_9SPHN</name>
<dbReference type="InterPro" id="IPR011701">
    <property type="entry name" value="MFS"/>
</dbReference>
<feature type="transmembrane region" description="Helical" evidence="6">
    <location>
        <begin position="199"/>
        <end position="220"/>
    </location>
</feature>
<feature type="domain" description="Major facilitator superfamily (MFS) profile" evidence="7">
    <location>
        <begin position="29"/>
        <end position="441"/>
    </location>
</feature>
<keyword evidence="3 6" id="KW-0812">Transmembrane</keyword>
<proteinExistence type="predicted"/>
<dbReference type="GO" id="GO:0016020">
    <property type="term" value="C:membrane"/>
    <property type="evidence" value="ECO:0007669"/>
    <property type="project" value="UniProtKB-SubCell"/>
</dbReference>
<evidence type="ECO:0000256" key="3">
    <source>
        <dbReference type="ARBA" id="ARBA00022692"/>
    </source>
</evidence>
<organism evidence="8 9">
    <name type="scientific">Sphingomonas zeae</name>
    <dbReference type="NCBI Taxonomy" id="1646122"/>
    <lineage>
        <taxon>Bacteria</taxon>
        <taxon>Pseudomonadati</taxon>
        <taxon>Pseudomonadota</taxon>
        <taxon>Alphaproteobacteria</taxon>
        <taxon>Sphingomonadales</taxon>
        <taxon>Sphingomonadaceae</taxon>
        <taxon>Sphingomonas</taxon>
    </lineage>
</organism>
<feature type="transmembrane region" description="Helical" evidence="6">
    <location>
        <begin position="95"/>
        <end position="115"/>
    </location>
</feature>
<evidence type="ECO:0000256" key="1">
    <source>
        <dbReference type="ARBA" id="ARBA00004141"/>
    </source>
</evidence>
<sequence>MTAQAAVATQPATTAEQSGDYVLKGGWYTLWVMLAATLFGFVDRQVLTLAATPLSLSLGLKDAELGMVQGLAFAIFTVLAVYPLAWAADRFDRRLVLGCCIATWSIGTTACGFARNFEELFGAAVLIAAGEAGLAPIMTSFVPELFKGRKRILANSLIYIFAYAGVSAGLALGGSAIGFLDARHASLPAWLQHYESWRLAFFLVALPAPILIVLLAFTAIGRKRSAVRSAAAQGSPNTFWQFLAAHKAATMSLFAGLGLYMLAFGGYLVWLPVAATRLFGTTPAQNGVAMGMAVAVGTLGGVASATFVMRRMIDRLGSMATVRFFRYAMTATIPVLAIFPFVTAAWQAFTLLGAMMLCGTAIGCAVPTLLQDMAPGPLRARMAAIWGIVSGLLGGSAPTLVGWVSTYLGTEPRMLTFAITLVAVPCWIGAIVCFWISERPFVGLLQHVSQEELAS</sequence>
<dbReference type="SUPFAM" id="SSF103473">
    <property type="entry name" value="MFS general substrate transporter"/>
    <property type="match status" value="1"/>
</dbReference>
<keyword evidence="9" id="KW-1185">Reference proteome</keyword>
<feature type="transmembrane region" description="Helical" evidence="6">
    <location>
        <begin position="382"/>
        <end position="403"/>
    </location>
</feature>
<evidence type="ECO:0000313" key="9">
    <source>
        <dbReference type="Proteomes" id="UP000536441"/>
    </source>
</evidence>
<dbReference type="Pfam" id="PF07690">
    <property type="entry name" value="MFS_1"/>
    <property type="match status" value="1"/>
</dbReference>
<dbReference type="Gene3D" id="1.20.1250.20">
    <property type="entry name" value="MFS general substrate transporter like domains"/>
    <property type="match status" value="1"/>
</dbReference>